<protein>
    <recommendedName>
        <fullName evidence="3">DUF3231 family protein</fullName>
    </recommendedName>
</protein>
<sequence>METNDTYQDELTAAEVSALWTSYQNDTMMICGLRHFLTHVTDGQIRSILEQFLAISEEHQTKITDIFNAENYPIPQGFTEQDVNLEAPRLFSDRIYLDLMLNVANFSMAIYGLASSQVERDDIIQFYLEAVDETQRMYKITKDTVKAKGLYIRYPQIPKPKHIDFVTDDSFLTGFFGEKRPLLGVEITALVLNTRRNALGQALVAGFAQVAQSKEVRKYFEKGRDIATKHLEIFSSILNKEFINDGSRILTSEVTNSTNAPFSDKLMMFLVTTLIASGMGQYGSSMSISPRHDLGVQYARLMAEIGKYANQGANILINNAWMEQPPIAADRKNLAK</sequence>
<proteinExistence type="predicted"/>
<evidence type="ECO:0000313" key="2">
    <source>
        <dbReference type="Proteomes" id="UP000679950"/>
    </source>
</evidence>
<dbReference type="EMBL" id="BORB01000011">
    <property type="protein sequence ID" value="GIN57352.1"/>
    <property type="molecule type" value="Genomic_DNA"/>
</dbReference>
<dbReference type="InterPro" id="IPR012347">
    <property type="entry name" value="Ferritin-like"/>
</dbReference>
<dbReference type="Pfam" id="PF11553">
    <property type="entry name" value="DUF3231"/>
    <property type="match status" value="2"/>
</dbReference>
<dbReference type="RefSeq" id="WP_191967611.1">
    <property type="nucleotide sequence ID" value="NZ_BORB01000011.1"/>
</dbReference>
<reference evidence="1 2" key="1">
    <citation type="submission" date="2021-03" db="EMBL/GenBank/DDBJ databases">
        <title>Antimicrobial resistance genes in bacteria isolated from Japanese honey, and their potential for conferring macrolide and lincosamide resistance in the American foulbrood pathogen Paenibacillus larvae.</title>
        <authorList>
            <person name="Okamoto M."/>
            <person name="Kumagai M."/>
            <person name="Kanamori H."/>
            <person name="Takamatsu D."/>
        </authorList>
    </citation>
    <scope>NUCLEOTIDE SEQUENCE [LARGE SCALE GENOMIC DNA]</scope>
    <source>
        <strain evidence="1 2">J8TS2</strain>
    </source>
</reference>
<dbReference type="Gene3D" id="1.20.1260.10">
    <property type="match status" value="2"/>
</dbReference>
<dbReference type="Proteomes" id="UP000679950">
    <property type="component" value="Unassembled WGS sequence"/>
</dbReference>
<accession>A0ABQ4KHG7</accession>
<organism evidence="1 2">
    <name type="scientific">Lederbergia ruris</name>
    <dbReference type="NCBI Taxonomy" id="217495"/>
    <lineage>
        <taxon>Bacteria</taxon>
        <taxon>Bacillati</taxon>
        <taxon>Bacillota</taxon>
        <taxon>Bacilli</taxon>
        <taxon>Bacillales</taxon>
        <taxon>Bacillaceae</taxon>
        <taxon>Lederbergia</taxon>
    </lineage>
</organism>
<dbReference type="InterPro" id="IPR021617">
    <property type="entry name" value="DUF3231"/>
</dbReference>
<comment type="caution">
    <text evidence="1">The sequence shown here is derived from an EMBL/GenBank/DDBJ whole genome shotgun (WGS) entry which is preliminary data.</text>
</comment>
<evidence type="ECO:0000313" key="1">
    <source>
        <dbReference type="EMBL" id="GIN57352.1"/>
    </source>
</evidence>
<keyword evidence="2" id="KW-1185">Reference proteome</keyword>
<name>A0ABQ4KHG7_9BACI</name>
<gene>
    <name evidence="1" type="ORF">J8TS2_16710</name>
</gene>
<evidence type="ECO:0008006" key="3">
    <source>
        <dbReference type="Google" id="ProtNLM"/>
    </source>
</evidence>